<evidence type="ECO:0000256" key="2">
    <source>
        <dbReference type="SAM" id="MobiDB-lite"/>
    </source>
</evidence>
<evidence type="ECO:0000259" key="5">
    <source>
        <dbReference type="SMART" id="SM00079"/>
    </source>
</evidence>
<sequence length="296" mass="31331">MHKRKEENIIMKKKVLAITMAALMAASLTACGGGAKETTAAATTAEEKAEDTTAAESKDETSAEAAETEAAKEAAGGKLVMATNAEFPPYEYHDGDAIVGIDAEIAKAIADELGMELEIEDIAFDSIIPEIVSGKADMGLAGMTVTEDRMQSVDFSDTYAKASQKIIVTEDSEIASPDDLKGVIVGVQLGTTGDIYVSDLEADGTTVERYNKGFEAVQALSQGKIDAVVIDGEPAKTFVAETEGLKILDESFTDEEYAIAVKKGNTELLEKINGALKTLKDNGTLDEIVAKYIKAE</sequence>
<name>A8RJW6_ENTBW</name>
<reference evidence="6 7" key="2">
    <citation type="submission" date="2007-09" db="EMBL/GenBank/DDBJ databases">
        <title>Draft genome sequence of Clostridium bolteae (ATCC BAA-613).</title>
        <authorList>
            <person name="Sudarsanam P."/>
            <person name="Ley R."/>
            <person name="Guruge J."/>
            <person name="Turnbaugh P.J."/>
            <person name="Mahowald M."/>
            <person name="Liep D."/>
            <person name="Gordon J."/>
        </authorList>
    </citation>
    <scope>NUCLEOTIDE SEQUENCE [LARGE SCALE GENOMIC DNA]</scope>
    <source>
        <strain evidence="7">ATCC BAA-613 / DSM 15670 / CCUG 46953 / JCM 12243 / WAL 16351</strain>
    </source>
</reference>
<proteinExistence type="predicted"/>
<evidence type="ECO:0000256" key="3">
    <source>
        <dbReference type="SAM" id="SignalP"/>
    </source>
</evidence>
<dbReference type="Proteomes" id="UP000005396">
    <property type="component" value="Unassembled WGS sequence"/>
</dbReference>
<accession>A8RJW6</accession>
<dbReference type="InterPro" id="IPR001320">
    <property type="entry name" value="Iontro_rcpt_C"/>
</dbReference>
<dbReference type="SMART" id="SM00062">
    <property type="entry name" value="PBPb"/>
    <property type="match status" value="1"/>
</dbReference>
<evidence type="ECO:0000313" key="6">
    <source>
        <dbReference type="EMBL" id="EDP18689.1"/>
    </source>
</evidence>
<evidence type="ECO:0000259" key="4">
    <source>
        <dbReference type="SMART" id="SM00062"/>
    </source>
</evidence>
<dbReference type="AlphaFoldDB" id="A8RJW6"/>
<evidence type="ECO:0008006" key="8">
    <source>
        <dbReference type="Google" id="ProtNLM"/>
    </source>
</evidence>
<feature type="domain" description="Ionotropic glutamate receptor C-terminal" evidence="5">
    <location>
        <begin position="78"/>
        <end position="295"/>
    </location>
</feature>
<comment type="caution">
    <text evidence="6">The sequence shown here is derived from an EMBL/GenBank/DDBJ whole genome shotgun (WGS) entry which is preliminary data.</text>
</comment>
<protein>
    <recommendedName>
        <fullName evidence="8">Basic amino acid ABC transporter substrate-binding protein</fullName>
    </recommendedName>
</protein>
<keyword evidence="1 3" id="KW-0732">Signal</keyword>
<feature type="chain" id="PRO_5039485529" description="Basic amino acid ABC transporter substrate-binding protein" evidence="3">
    <location>
        <begin position="33"/>
        <end position="296"/>
    </location>
</feature>
<feature type="domain" description="Solute-binding protein family 3/N-terminal" evidence="4">
    <location>
        <begin position="78"/>
        <end position="296"/>
    </location>
</feature>
<dbReference type="CDD" id="cd13624">
    <property type="entry name" value="PBP2_Arg_Lys_His"/>
    <property type="match status" value="1"/>
</dbReference>
<evidence type="ECO:0000313" key="7">
    <source>
        <dbReference type="Proteomes" id="UP000005396"/>
    </source>
</evidence>
<dbReference type="PaxDb" id="411902-CLOBOL_01051"/>
<dbReference type="PANTHER" id="PTHR35936:SF17">
    <property type="entry name" value="ARGININE-BINDING EXTRACELLULAR PROTEIN ARTP"/>
    <property type="match status" value="1"/>
</dbReference>
<reference evidence="6 7" key="1">
    <citation type="submission" date="2007-08" db="EMBL/GenBank/DDBJ databases">
        <authorList>
            <person name="Fulton L."/>
            <person name="Clifton S."/>
            <person name="Fulton B."/>
            <person name="Xu J."/>
            <person name="Minx P."/>
            <person name="Pepin K.H."/>
            <person name="Johnson M."/>
            <person name="Thiruvilangam P."/>
            <person name="Bhonagiri V."/>
            <person name="Nash W.E."/>
            <person name="Mardis E.R."/>
            <person name="Wilson R.K."/>
        </authorList>
    </citation>
    <scope>NUCLEOTIDE SEQUENCE [LARGE SCALE GENOMIC DNA]</scope>
    <source>
        <strain evidence="7">ATCC BAA-613 / DSM 15670 / CCUG 46953 / JCM 12243 / WAL 16351</strain>
    </source>
</reference>
<dbReference type="Gene3D" id="3.40.190.10">
    <property type="entry name" value="Periplasmic binding protein-like II"/>
    <property type="match status" value="2"/>
</dbReference>
<dbReference type="PROSITE" id="PS51257">
    <property type="entry name" value="PROKAR_LIPOPROTEIN"/>
    <property type="match status" value="1"/>
</dbReference>
<dbReference type="SUPFAM" id="SSF53850">
    <property type="entry name" value="Periplasmic binding protein-like II"/>
    <property type="match status" value="1"/>
</dbReference>
<evidence type="ECO:0000256" key="1">
    <source>
        <dbReference type="ARBA" id="ARBA00022729"/>
    </source>
</evidence>
<dbReference type="EMBL" id="ABCC02000011">
    <property type="protein sequence ID" value="EDP18689.1"/>
    <property type="molecule type" value="Genomic_DNA"/>
</dbReference>
<feature type="compositionally biased region" description="Basic and acidic residues" evidence="2">
    <location>
        <begin position="45"/>
        <end position="61"/>
    </location>
</feature>
<feature type="region of interest" description="Disordered" evidence="2">
    <location>
        <begin position="41"/>
        <end position="74"/>
    </location>
</feature>
<dbReference type="GO" id="GO:0016020">
    <property type="term" value="C:membrane"/>
    <property type="evidence" value="ECO:0007669"/>
    <property type="project" value="InterPro"/>
</dbReference>
<dbReference type="Pfam" id="PF00497">
    <property type="entry name" value="SBP_bac_3"/>
    <property type="match status" value="1"/>
</dbReference>
<dbReference type="SMART" id="SM00079">
    <property type="entry name" value="PBPe"/>
    <property type="match status" value="1"/>
</dbReference>
<organism evidence="6 7">
    <name type="scientific">Enterocloster bolteae (strain ATCC BAA-613 / DSM 15670 / CCUG 46953 / JCM 12243 / WAL 16351)</name>
    <name type="common">Clostridium bolteae</name>
    <dbReference type="NCBI Taxonomy" id="411902"/>
    <lineage>
        <taxon>Bacteria</taxon>
        <taxon>Bacillati</taxon>
        <taxon>Bacillota</taxon>
        <taxon>Clostridia</taxon>
        <taxon>Lachnospirales</taxon>
        <taxon>Lachnospiraceae</taxon>
        <taxon>Enterocloster</taxon>
    </lineage>
</organism>
<dbReference type="HOGENOM" id="CLU_019602_18_2_9"/>
<dbReference type="PANTHER" id="PTHR35936">
    <property type="entry name" value="MEMBRANE-BOUND LYTIC MUREIN TRANSGLYCOSYLASE F"/>
    <property type="match status" value="1"/>
</dbReference>
<dbReference type="GO" id="GO:0015276">
    <property type="term" value="F:ligand-gated monoatomic ion channel activity"/>
    <property type="evidence" value="ECO:0007669"/>
    <property type="project" value="InterPro"/>
</dbReference>
<feature type="signal peptide" evidence="3">
    <location>
        <begin position="1"/>
        <end position="32"/>
    </location>
</feature>
<gene>
    <name evidence="6" type="ORF">CLOBOL_01051</name>
</gene>
<dbReference type="InterPro" id="IPR001638">
    <property type="entry name" value="Solute-binding_3/MltF_N"/>
</dbReference>
<dbReference type="eggNOG" id="COG0834">
    <property type="taxonomic scope" value="Bacteria"/>
</dbReference>